<keyword evidence="8 13" id="KW-1133">Transmembrane helix</keyword>
<dbReference type="PANTHER" id="PTHR43221:SF1">
    <property type="entry name" value="PROTEASE HTPX"/>
    <property type="match status" value="1"/>
</dbReference>
<name>A0A077MEW7_9MICO</name>
<evidence type="ECO:0000256" key="10">
    <source>
        <dbReference type="ARBA" id="ARBA00023136"/>
    </source>
</evidence>
<keyword evidence="3 11" id="KW-0645">Protease</keyword>
<dbReference type="PANTHER" id="PTHR43221">
    <property type="entry name" value="PROTEASE HTPX"/>
    <property type="match status" value="1"/>
</dbReference>
<comment type="similarity">
    <text evidence="11">Belongs to the peptidase M48 family.</text>
</comment>
<feature type="region of interest" description="Disordered" evidence="12">
    <location>
        <begin position="292"/>
        <end position="317"/>
    </location>
</feature>
<comment type="subcellular location">
    <subcellularLocation>
        <location evidence="1">Cell membrane</location>
        <topology evidence="1">Multi-pass membrane protein</topology>
    </subcellularLocation>
</comment>
<evidence type="ECO:0000256" key="3">
    <source>
        <dbReference type="ARBA" id="ARBA00022670"/>
    </source>
</evidence>
<comment type="cofactor">
    <cofactor evidence="11">
        <name>Zn(2+)</name>
        <dbReference type="ChEBI" id="CHEBI:29105"/>
    </cofactor>
    <text evidence="11">Binds 1 zinc ion per subunit.</text>
</comment>
<feature type="transmembrane region" description="Helical" evidence="13">
    <location>
        <begin position="72"/>
        <end position="90"/>
    </location>
</feature>
<dbReference type="EMBL" id="CAJC01000153">
    <property type="protein sequence ID" value="CCI53612.1"/>
    <property type="molecule type" value="Genomic_DNA"/>
</dbReference>
<keyword evidence="5" id="KW-0479">Metal-binding</keyword>
<sequence length="317" mass="34963">MSIHPPPMPPHGMVPAMPMHDERRRREIRGALRHPLENLTLIAAIVASLLVMGFSLYYVIDAFRHDETPGTYPLLFTLAPVLLWLARGHLMAKMRLGAVKVTPTQYPEAFAMVQEAATAFGMRMAPDAYVVLGNGMINAAASGHGFRRFIFIYSDLFEVGGRLKNPDALRFIVGHEVGHIAAGHASYWRWLGTFGAQIVPFVRPVFSRSQEYTADNFGYAFCPQGSAPAMQTLAIGKYLNPTVDINAIADRAETEKGFFVWVVNALASHPVLAWRAHALRDRSAPGRLLWRPREPKQLSMPPVHPGLPGPGPMPPGS</sequence>
<gene>
    <name evidence="15" type="ORF">BN13_420066</name>
</gene>
<evidence type="ECO:0000256" key="8">
    <source>
        <dbReference type="ARBA" id="ARBA00022989"/>
    </source>
</evidence>
<comment type="caution">
    <text evidence="15">The sequence shown here is derived from an EMBL/GenBank/DDBJ whole genome shotgun (WGS) entry which is preliminary data.</text>
</comment>
<dbReference type="GO" id="GO:0046872">
    <property type="term" value="F:metal ion binding"/>
    <property type="evidence" value="ECO:0007669"/>
    <property type="project" value="UniProtKB-KW"/>
</dbReference>
<protein>
    <recommendedName>
        <fullName evidence="14">Peptidase M48 domain-containing protein</fullName>
    </recommendedName>
</protein>
<accession>A0A077MEW7</accession>
<keyword evidence="16" id="KW-1185">Reference proteome</keyword>
<evidence type="ECO:0000256" key="9">
    <source>
        <dbReference type="ARBA" id="ARBA00023049"/>
    </source>
</evidence>
<organism evidence="15 16">
    <name type="scientific">Nostocoides jenkinsii Ben 74</name>
    <dbReference type="NCBI Taxonomy" id="1193518"/>
    <lineage>
        <taxon>Bacteria</taxon>
        <taxon>Bacillati</taxon>
        <taxon>Actinomycetota</taxon>
        <taxon>Actinomycetes</taxon>
        <taxon>Micrococcales</taxon>
        <taxon>Intrasporangiaceae</taxon>
        <taxon>Nostocoides</taxon>
    </lineage>
</organism>
<keyword evidence="6 11" id="KW-0378">Hydrolase</keyword>
<evidence type="ECO:0000256" key="4">
    <source>
        <dbReference type="ARBA" id="ARBA00022692"/>
    </source>
</evidence>
<keyword evidence="9 11" id="KW-0482">Metalloprotease</keyword>
<evidence type="ECO:0000256" key="5">
    <source>
        <dbReference type="ARBA" id="ARBA00022723"/>
    </source>
</evidence>
<reference evidence="15 16" key="1">
    <citation type="journal article" date="2013" name="ISME J.">
        <title>A metabolic model for members of the genus Tetrasphaera involved in enhanced biological phosphorus removal.</title>
        <authorList>
            <person name="Kristiansen R."/>
            <person name="Nguyen H.T.T."/>
            <person name="Saunders A.M."/>
            <person name="Nielsen J.L."/>
            <person name="Wimmer R."/>
            <person name="Le V.Q."/>
            <person name="McIlroy S.J."/>
            <person name="Petrovski S."/>
            <person name="Seviour R.J."/>
            <person name="Calteau A."/>
            <person name="Nielsen K.L."/>
            <person name="Nielsen P.H."/>
        </authorList>
    </citation>
    <scope>NUCLEOTIDE SEQUENCE [LARGE SCALE GENOMIC DNA]</scope>
    <source>
        <strain evidence="15 16">Ben 74</strain>
    </source>
</reference>
<dbReference type="RefSeq" id="WP_235433980.1">
    <property type="nucleotide sequence ID" value="NZ_HF571038.1"/>
</dbReference>
<feature type="transmembrane region" description="Helical" evidence="13">
    <location>
        <begin position="39"/>
        <end position="60"/>
    </location>
</feature>
<dbReference type="GO" id="GO:0006508">
    <property type="term" value="P:proteolysis"/>
    <property type="evidence" value="ECO:0007669"/>
    <property type="project" value="UniProtKB-KW"/>
</dbReference>
<feature type="domain" description="Peptidase M48" evidence="14">
    <location>
        <begin position="196"/>
        <end position="282"/>
    </location>
</feature>
<dbReference type="GO" id="GO:0004222">
    <property type="term" value="F:metalloendopeptidase activity"/>
    <property type="evidence" value="ECO:0007669"/>
    <property type="project" value="InterPro"/>
</dbReference>
<dbReference type="AlphaFoldDB" id="A0A077MEW7"/>
<keyword evidence="2" id="KW-1003">Cell membrane</keyword>
<feature type="domain" description="Peptidase M48" evidence="14">
    <location>
        <begin position="111"/>
        <end position="185"/>
    </location>
</feature>
<evidence type="ECO:0000256" key="1">
    <source>
        <dbReference type="ARBA" id="ARBA00004651"/>
    </source>
</evidence>
<feature type="compositionally biased region" description="Pro residues" evidence="12">
    <location>
        <begin position="302"/>
        <end position="317"/>
    </location>
</feature>
<dbReference type="CDD" id="cd07325">
    <property type="entry name" value="M48_Ste24p_like"/>
    <property type="match status" value="1"/>
</dbReference>
<dbReference type="GO" id="GO:0005886">
    <property type="term" value="C:plasma membrane"/>
    <property type="evidence" value="ECO:0007669"/>
    <property type="project" value="UniProtKB-SubCell"/>
</dbReference>
<dbReference type="Gene3D" id="3.30.2010.10">
    <property type="entry name" value="Metalloproteases ('zincins'), catalytic domain"/>
    <property type="match status" value="1"/>
</dbReference>
<keyword evidence="10 13" id="KW-0472">Membrane</keyword>
<dbReference type="InterPro" id="IPR001915">
    <property type="entry name" value="Peptidase_M48"/>
</dbReference>
<evidence type="ECO:0000313" key="15">
    <source>
        <dbReference type="EMBL" id="CCI53612.1"/>
    </source>
</evidence>
<dbReference type="Proteomes" id="UP000035720">
    <property type="component" value="Unassembled WGS sequence"/>
</dbReference>
<keyword evidence="4 13" id="KW-0812">Transmembrane</keyword>
<dbReference type="STRING" id="1193518.BN13_420066"/>
<keyword evidence="7 11" id="KW-0862">Zinc</keyword>
<evidence type="ECO:0000256" key="7">
    <source>
        <dbReference type="ARBA" id="ARBA00022833"/>
    </source>
</evidence>
<proteinExistence type="inferred from homology"/>
<evidence type="ECO:0000259" key="14">
    <source>
        <dbReference type="Pfam" id="PF01435"/>
    </source>
</evidence>
<dbReference type="Pfam" id="PF01435">
    <property type="entry name" value="Peptidase_M48"/>
    <property type="match status" value="2"/>
</dbReference>
<dbReference type="InterPro" id="IPR050083">
    <property type="entry name" value="HtpX_protease"/>
</dbReference>
<evidence type="ECO:0000313" key="16">
    <source>
        <dbReference type="Proteomes" id="UP000035720"/>
    </source>
</evidence>
<evidence type="ECO:0000256" key="6">
    <source>
        <dbReference type="ARBA" id="ARBA00022801"/>
    </source>
</evidence>
<evidence type="ECO:0000256" key="11">
    <source>
        <dbReference type="RuleBase" id="RU003983"/>
    </source>
</evidence>
<evidence type="ECO:0000256" key="13">
    <source>
        <dbReference type="SAM" id="Phobius"/>
    </source>
</evidence>
<evidence type="ECO:0000256" key="12">
    <source>
        <dbReference type="SAM" id="MobiDB-lite"/>
    </source>
</evidence>
<evidence type="ECO:0000256" key="2">
    <source>
        <dbReference type="ARBA" id="ARBA00022475"/>
    </source>
</evidence>